<keyword evidence="2" id="KW-1185">Reference proteome</keyword>
<evidence type="ECO:0000313" key="2">
    <source>
        <dbReference type="Proteomes" id="UP000593994"/>
    </source>
</evidence>
<gene>
    <name evidence="1" type="ORF">HUE88_08300</name>
</gene>
<dbReference type="Proteomes" id="UP000593994">
    <property type="component" value="Chromosome"/>
</dbReference>
<name>A0A7S7LTR7_9BACT</name>
<organism evidence="1 2">
    <name type="scientific">Candidatus Sulfurimonas baltica</name>
    <dbReference type="NCBI Taxonomy" id="2740404"/>
    <lineage>
        <taxon>Bacteria</taxon>
        <taxon>Pseudomonadati</taxon>
        <taxon>Campylobacterota</taxon>
        <taxon>Epsilonproteobacteria</taxon>
        <taxon>Campylobacterales</taxon>
        <taxon>Sulfurimonadaceae</taxon>
        <taxon>Sulfurimonas</taxon>
    </lineage>
</organism>
<protein>
    <submittedName>
        <fullName evidence="1">Uncharacterized protein</fullName>
    </submittedName>
</protein>
<proteinExistence type="predicted"/>
<accession>A0A7S7LTR7</accession>
<dbReference type="AlphaFoldDB" id="A0A7S7LTR7"/>
<sequence>MNNRSAYLENFSAIVHTVIKNDVRTFSQKYSKKQPKIEFLKSISRPLIILLNNLFPLSEQLYLINTLDKKVSVSHPTYVKFLNECLFDDFERYKINRLFATQTSKIKDLIISYPDQPDNQYKHLNFKNKSTTTFNDYKLFLDKYYSSKDDVLFEAKQIERYTTSEKILNFDSKEKYKTITHNADSFGSVLGNIEKNSVISPVSVKLKQEVSSGNLVKTNGFNVYESFKSRKELYNEKGFLKVKLLKGASLDSITELFEVVENHNNLPG</sequence>
<dbReference type="RefSeq" id="WP_194368254.1">
    <property type="nucleotide sequence ID" value="NZ_CP054492.1"/>
</dbReference>
<evidence type="ECO:0000313" key="1">
    <source>
        <dbReference type="EMBL" id="QOY51140.1"/>
    </source>
</evidence>
<reference evidence="1 2" key="1">
    <citation type="submission" date="2020-05" db="EMBL/GenBank/DDBJ databases">
        <title>Sulfurimonas marisnigri, sp. nov., and Sulfurimonas baltica, sp. nov., manganese oxide reducing chemolithoautotrophs of the class Epsilonproteobacteria isolated from the pelagic redoxclines of the Black and Baltic Seas and emended description of the genus Sulfurimonas.</title>
        <authorList>
            <person name="Henkel J.V."/>
            <person name="Laudan C."/>
            <person name="Werner J."/>
            <person name="Neu T."/>
            <person name="Plewe S."/>
            <person name="Sproer C."/>
            <person name="Bunk B."/>
            <person name="Schulz-Vogt H.N."/>
        </authorList>
    </citation>
    <scope>NUCLEOTIDE SEQUENCE [LARGE SCALE GENOMIC DNA]</scope>
    <source>
        <strain evidence="1 2">GD2</strain>
    </source>
</reference>
<dbReference type="KEGG" id="sbal:HUE88_08300"/>
<dbReference type="EMBL" id="CP054492">
    <property type="protein sequence ID" value="QOY51140.1"/>
    <property type="molecule type" value="Genomic_DNA"/>
</dbReference>